<accession>A0A5B0E770</accession>
<dbReference type="Pfam" id="PF09957">
    <property type="entry name" value="VapB_antitoxin"/>
    <property type="match status" value="1"/>
</dbReference>
<dbReference type="InterPro" id="IPR019239">
    <property type="entry name" value="VapB_antitoxin"/>
</dbReference>
<organism evidence="1 2">
    <name type="scientific">Paeniglutamicibacter gangotriensis</name>
    <dbReference type="NCBI Taxonomy" id="254787"/>
    <lineage>
        <taxon>Bacteria</taxon>
        <taxon>Bacillati</taxon>
        <taxon>Actinomycetota</taxon>
        <taxon>Actinomycetes</taxon>
        <taxon>Micrococcales</taxon>
        <taxon>Micrococcaceae</taxon>
        <taxon>Paeniglutamicibacter</taxon>
    </lineage>
</organism>
<dbReference type="AlphaFoldDB" id="A0A5B0E770"/>
<reference evidence="1 2" key="1">
    <citation type="submission" date="2019-07" db="EMBL/GenBank/DDBJ databases">
        <title>Analysis of the biochemical properties, biological activity and biotechnological potential of siderophores and biosurfactants produced by Antarctic psychrotolerant bacteria.</title>
        <authorList>
            <person name="Styczynski M."/>
            <person name="Krucon T."/>
            <person name="Decewicz P."/>
            <person name="Dziewit L."/>
        </authorList>
    </citation>
    <scope>NUCLEOTIDE SEQUENCE [LARGE SCALE GENOMIC DNA]</scope>
    <source>
        <strain evidence="1 2">ANT_H27</strain>
    </source>
</reference>
<dbReference type="OrthoDB" id="4564594at2"/>
<evidence type="ECO:0000313" key="1">
    <source>
        <dbReference type="EMBL" id="KAA0974446.1"/>
    </source>
</evidence>
<comment type="caution">
    <text evidence="1">The sequence shown here is derived from an EMBL/GenBank/DDBJ whole genome shotgun (WGS) entry which is preliminary data.</text>
</comment>
<evidence type="ECO:0000313" key="2">
    <source>
        <dbReference type="Proteomes" id="UP000323856"/>
    </source>
</evidence>
<dbReference type="EMBL" id="VOBL01000018">
    <property type="protein sequence ID" value="KAA0974446.1"/>
    <property type="molecule type" value="Genomic_DNA"/>
</dbReference>
<sequence>MVITSVDLDLKFLERARVLTGGRSNRAIFDLALRRLIATKQKSTMIEGIFASSDLESEIGSTVVAPPHTSP</sequence>
<protein>
    <submittedName>
        <fullName evidence="1">DUF2191 domain-containing protein</fullName>
    </submittedName>
</protein>
<proteinExistence type="predicted"/>
<name>A0A5B0E770_9MICC</name>
<gene>
    <name evidence="1" type="ORF">FQ154_15465</name>
</gene>
<dbReference type="Proteomes" id="UP000323856">
    <property type="component" value="Unassembled WGS sequence"/>
</dbReference>